<evidence type="ECO:0000313" key="2">
    <source>
        <dbReference type="EMBL" id="SPQ25095.1"/>
    </source>
</evidence>
<accession>A0A446BRE6</accession>
<dbReference type="EMBL" id="OUUZ01000015">
    <property type="protein sequence ID" value="SPQ25095.1"/>
    <property type="molecule type" value="Genomic_DNA"/>
</dbReference>
<sequence length="625" mass="69138">MAPAALGRLLSGDGSIRKGLSLRRKNAKAPRTLRPQDPTLPCPIAKISEDIILHIFELVHAASPHSAANLALVHPRFYRLARYVQHRCVDIALSTTDEAAAKRLDLIEKEGLLPAIQELRVRGGIRDLNQHCLSRLAAMLAGMTALRSVFWESGPIPTLALENLRKLPFPVQLHVRVEKIRGGNPAAAELLSALAGYDALTSVTLEAGYTNAGDCLHLTRPLKKLLLSCPNLVNLSIDLHLPRQGCVGYSPPDEYPGLGFSRGERPLRPLESLTIYEYPWGEGVVRGLPHSIGYPCEGREMDYWAANFDWSALRRLALIPPPTQIMLYNTSQPWIANTLAPRLTALREVSFTVVDDPFGNSVRTFFDQVPSTLEDISVPYLDSIGVACLARHAPTLRRLAVHQPGGPSSPSGWEEHLLSEAALEDLSQTVPHLEELGIDMLRVDGDWPRGKLDLLARFPRLRALELWFDLGNGPPQPALTASSAARLFADLRRTCPALQQLRIHSGFPPQPKLGFPASFGPSYTEYNSTSFTCRVAEGDGEAVAEGVAVTSPKLSPRLNARMCRILKGKEKREDIPEQLIALRVALDGPLPSADWERWAERWRWPSLDPPDSGKKRGRLSRLWQR</sequence>
<evidence type="ECO:0000313" key="3">
    <source>
        <dbReference type="Proteomes" id="UP000289323"/>
    </source>
</evidence>
<reference evidence="2 3" key="1">
    <citation type="submission" date="2018-04" db="EMBL/GenBank/DDBJ databases">
        <authorList>
            <person name="Huttner S."/>
            <person name="Dainat J."/>
        </authorList>
    </citation>
    <scope>NUCLEOTIDE SEQUENCE [LARGE SCALE GENOMIC DNA]</scope>
</reference>
<feature type="region of interest" description="Disordered" evidence="1">
    <location>
        <begin position="606"/>
        <end position="625"/>
    </location>
</feature>
<evidence type="ECO:0000256" key="1">
    <source>
        <dbReference type="SAM" id="MobiDB-lite"/>
    </source>
</evidence>
<protein>
    <submittedName>
        <fullName evidence="2">21d9211f-c590-4420-ac64-12fd2e5d1df3</fullName>
    </submittedName>
</protein>
<name>A0A446BRE6_9PEZI</name>
<gene>
    <name evidence="2" type="ORF">TT172_LOCUS7514</name>
</gene>
<dbReference type="Gene3D" id="3.80.10.10">
    <property type="entry name" value="Ribonuclease Inhibitor"/>
    <property type="match status" value="1"/>
</dbReference>
<feature type="compositionally biased region" description="Basic residues" evidence="1">
    <location>
        <begin position="615"/>
        <end position="625"/>
    </location>
</feature>
<dbReference type="Proteomes" id="UP000289323">
    <property type="component" value="Unassembled WGS sequence"/>
</dbReference>
<proteinExistence type="predicted"/>
<dbReference type="AlphaFoldDB" id="A0A446BRE6"/>
<organism evidence="2 3">
    <name type="scientific">Thermothielavioides terrestris</name>
    <dbReference type="NCBI Taxonomy" id="2587410"/>
    <lineage>
        <taxon>Eukaryota</taxon>
        <taxon>Fungi</taxon>
        <taxon>Dikarya</taxon>
        <taxon>Ascomycota</taxon>
        <taxon>Pezizomycotina</taxon>
        <taxon>Sordariomycetes</taxon>
        <taxon>Sordariomycetidae</taxon>
        <taxon>Sordariales</taxon>
        <taxon>Chaetomiaceae</taxon>
        <taxon>Thermothielavioides</taxon>
    </lineage>
</organism>
<dbReference type="InterPro" id="IPR032675">
    <property type="entry name" value="LRR_dom_sf"/>
</dbReference>